<comment type="similarity">
    <text evidence="2">Belongs to the cytochrome P450 family.</text>
</comment>
<name>A0AAE0DPD1_9LECA</name>
<evidence type="ECO:0000313" key="9">
    <source>
        <dbReference type="EMBL" id="KAK3174573.1"/>
    </source>
</evidence>
<dbReference type="InterPro" id="IPR036396">
    <property type="entry name" value="Cyt_P450_sf"/>
</dbReference>
<feature type="binding site" description="axial binding residue" evidence="8">
    <location>
        <position position="375"/>
    </location>
    <ligand>
        <name>heme</name>
        <dbReference type="ChEBI" id="CHEBI:30413"/>
    </ligand>
    <ligandPart>
        <name>Fe</name>
        <dbReference type="ChEBI" id="CHEBI:18248"/>
    </ligandPart>
</feature>
<keyword evidence="3 8" id="KW-0349">Heme</keyword>
<dbReference type="InterPro" id="IPR002401">
    <property type="entry name" value="Cyt_P450_E_grp-I"/>
</dbReference>
<comment type="cofactor">
    <cofactor evidence="1 8">
        <name>heme</name>
        <dbReference type="ChEBI" id="CHEBI:30413"/>
    </cofactor>
</comment>
<evidence type="ECO:0000256" key="1">
    <source>
        <dbReference type="ARBA" id="ARBA00001971"/>
    </source>
</evidence>
<evidence type="ECO:0000256" key="2">
    <source>
        <dbReference type="ARBA" id="ARBA00010617"/>
    </source>
</evidence>
<organism evidence="9 10">
    <name type="scientific">Lepraria neglecta</name>
    <dbReference type="NCBI Taxonomy" id="209136"/>
    <lineage>
        <taxon>Eukaryota</taxon>
        <taxon>Fungi</taxon>
        <taxon>Dikarya</taxon>
        <taxon>Ascomycota</taxon>
        <taxon>Pezizomycotina</taxon>
        <taxon>Lecanoromycetes</taxon>
        <taxon>OSLEUM clade</taxon>
        <taxon>Lecanoromycetidae</taxon>
        <taxon>Lecanorales</taxon>
        <taxon>Lecanorineae</taxon>
        <taxon>Stereocaulaceae</taxon>
        <taxon>Lepraria</taxon>
    </lineage>
</organism>
<evidence type="ECO:0000313" key="10">
    <source>
        <dbReference type="Proteomes" id="UP001276659"/>
    </source>
</evidence>
<dbReference type="GO" id="GO:0004497">
    <property type="term" value="F:monooxygenase activity"/>
    <property type="evidence" value="ECO:0007669"/>
    <property type="project" value="UniProtKB-KW"/>
</dbReference>
<dbReference type="GO" id="GO:0020037">
    <property type="term" value="F:heme binding"/>
    <property type="evidence" value="ECO:0007669"/>
    <property type="project" value="InterPro"/>
</dbReference>
<evidence type="ECO:0000256" key="3">
    <source>
        <dbReference type="ARBA" id="ARBA00022617"/>
    </source>
</evidence>
<comment type="caution">
    <text evidence="9">The sequence shown here is derived from an EMBL/GenBank/DDBJ whole genome shotgun (WGS) entry which is preliminary data.</text>
</comment>
<dbReference type="PANTHER" id="PTHR24305:SF237">
    <property type="entry name" value="CYTOCHROME P450 MONOOXYGENASE ATNE-RELATED"/>
    <property type="match status" value="1"/>
</dbReference>
<reference evidence="9" key="1">
    <citation type="submission" date="2022-11" db="EMBL/GenBank/DDBJ databases">
        <title>Chromosomal genome sequence assembly and mating type (MAT) locus characterization of the leprose asexual lichenized fungus Lepraria neglecta (Nyl.) Erichsen.</title>
        <authorList>
            <person name="Allen J.L."/>
            <person name="Pfeffer B."/>
        </authorList>
    </citation>
    <scope>NUCLEOTIDE SEQUENCE</scope>
    <source>
        <strain evidence="9">Allen 5258</strain>
    </source>
</reference>
<dbReference type="PRINTS" id="PR00385">
    <property type="entry name" value="P450"/>
</dbReference>
<evidence type="ECO:0000256" key="6">
    <source>
        <dbReference type="ARBA" id="ARBA00023004"/>
    </source>
</evidence>
<evidence type="ECO:0000256" key="5">
    <source>
        <dbReference type="ARBA" id="ARBA00023002"/>
    </source>
</evidence>
<gene>
    <name evidence="9" type="ORF">OEA41_001819</name>
</gene>
<dbReference type="SUPFAM" id="SSF48264">
    <property type="entry name" value="Cytochrome P450"/>
    <property type="match status" value="1"/>
</dbReference>
<dbReference type="GO" id="GO:0005506">
    <property type="term" value="F:iron ion binding"/>
    <property type="evidence" value="ECO:0007669"/>
    <property type="project" value="InterPro"/>
</dbReference>
<dbReference type="AlphaFoldDB" id="A0AAE0DPD1"/>
<keyword evidence="10" id="KW-1185">Reference proteome</keyword>
<dbReference type="Gene3D" id="1.10.630.10">
    <property type="entry name" value="Cytochrome P450"/>
    <property type="match status" value="1"/>
</dbReference>
<sequence length="442" mass="49131">MLEFVAGADLFSRRLSHDLSKKFFTNIYGQGKNPQKSSGYAPNPYFPAVFNTHNCIDKEMHGRKRRIVSQGFSPAAINASEPMILNHVNNLCEALLKTTKSGPLGGDGWSHPQDMASWTNYLTLDVISDLTYGQAFNLITKPNLRWLVNAIRSSTSKPSAWYNPDKWIFPEMADERKRFLEISTKYSEERMASQEKMSERNDIMSALLVARDPKIGIKLTEAEVWGEAYLKIAAGGDTTSTALASVLFYLSRSPIAYTRLSDEIRTIFPTIEAIHQGHLLNSCRYLRACLYEAMKLAPPAPGALWREVCSGGARIDTEQIPEGFDVGVCTFAICHNPERFLNKGTSPRITPGLRTPSDISAPTAFAPFLLGPRSCVTKPFTYLETSLALARLIYCLDFRAANAMGEGAPGSGVMGKERKEEFQIVDIFSSSKEGPVLEFKKR</sequence>
<dbReference type="CDD" id="cd11061">
    <property type="entry name" value="CYP67-like"/>
    <property type="match status" value="1"/>
</dbReference>
<protein>
    <recommendedName>
        <fullName evidence="11">Cytochrome P450</fullName>
    </recommendedName>
</protein>
<accession>A0AAE0DPD1</accession>
<evidence type="ECO:0000256" key="7">
    <source>
        <dbReference type="ARBA" id="ARBA00023033"/>
    </source>
</evidence>
<evidence type="ECO:0000256" key="4">
    <source>
        <dbReference type="ARBA" id="ARBA00022723"/>
    </source>
</evidence>
<keyword evidence="5" id="KW-0560">Oxidoreductase</keyword>
<dbReference type="Proteomes" id="UP001276659">
    <property type="component" value="Unassembled WGS sequence"/>
</dbReference>
<dbReference type="EMBL" id="JASNWA010000006">
    <property type="protein sequence ID" value="KAK3174573.1"/>
    <property type="molecule type" value="Genomic_DNA"/>
</dbReference>
<dbReference type="InterPro" id="IPR001128">
    <property type="entry name" value="Cyt_P450"/>
</dbReference>
<keyword evidence="7" id="KW-0503">Monooxygenase</keyword>
<dbReference type="PRINTS" id="PR00463">
    <property type="entry name" value="EP450I"/>
</dbReference>
<dbReference type="GO" id="GO:0016705">
    <property type="term" value="F:oxidoreductase activity, acting on paired donors, with incorporation or reduction of molecular oxygen"/>
    <property type="evidence" value="ECO:0007669"/>
    <property type="project" value="InterPro"/>
</dbReference>
<evidence type="ECO:0008006" key="11">
    <source>
        <dbReference type="Google" id="ProtNLM"/>
    </source>
</evidence>
<dbReference type="PANTHER" id="PTHR24305">
    <property type="entry name" value="CYTOCHROME P450"/>
    <property type="match status" value="1"/>
</dbReference>
<dbReference type="Pfam" id="PF00067">
    <property type="entry name" value="p450"/>
    <property type="match status" value="1"/>
</dbReference>
<proteinExistence type="inferred from homology"/>
<keyword evidence="6 8" id="KW-0408">Iron</keyword>
<keyword evidence="4 8" id="KW-0479">Metal-binding</keyword>
<evidence type="ECO:0000256" key="8">
    <source>
        <dbReference type="PIRSR" id="PIRSR602401-1"/>
    </source>
</evidence>
<dbReference type="InterPro" id="IPR050121">
    <property type="entry name" value="Cytochrome_P450_monoxygenase"/>
</dbReference>